<feature type="domain" description="RCK C-terminal" evidence="4">
    <location>
        <begin position="249"/>
        <end position="336"/>
    </location>
</feature>
<feature type="transmembrane region" description="Helical" evidence="2">
    <location>
        <begin position="12"/>
        <end position="31"/>
    </location>
</feature>
<feature type="transmembrane region" description="Helical" evidence="2">
    <location>
        <begin position="64"/>
        <end position="85"/>
    </location>
</feature>
<dbReference type="Pfam" id="PF07885">
    <property type="entry name" value="Ion_trans_2"/>
    <property type="match status" value="1"/>
</dbReference>
<dbReference type="InterPro" id="IPR050721">
    <property type="entry name" value="Trk_Ktr_HKT_K-transport"/>
</dbReference>
<name>A0ABN1MP71_9FLAO</name>
<evidence type="ECO:0000259" key="4">
    <source>
        <dbReference type="PROSITE" id="PS51202"/>
    </source>
</evidence>
<dbReference type="EMBL" id="BAAAFH010000003">
    <property type="protein sequence ID" value="GAA0874667.1"/>
    <property type="molecule type" value="Genomic_DNA"/>
</dbReference>
<keyword evidence="5" id="KW-0813">Transport</keyword>
<dbReference type="SUPFAM" id="SSF81324">
    <property type="entry name" value="Voltage-gated potassium channels"/>
    <property type="match status" value="1"/>
</dbReference>
<dbReference type="RefSeq" id="WP_343785571.1">
    <property type="nucleotide sequence ID" value="NZ_BAAAFH010000003.1"/>
</dbReference>
<comment type="caution">
    <text evidence="5">The sequence shown here is derived from an EMBL/GenBank/DDBJ whole genome shotgun (WGS) entry which is preliminary data.</text>
</comment>
<evidence type="ECO:0000259" key="3">
    <source>
        <dbReference type="PROSITE" id="PS51201"/>
    </source>
</evidence>
<dbReference type="SUPFAM" id="SSF51735">
    <property type="entry name" value="NAD(P)-binding Rossmann-fold domains"/>
    <property type="match status" value="1"/>
</dbReference>
<dbReference type="PROSITE" id="PS51201">
    <property type="entry name" value="RCK_N"/>
    <property type="match status" value="1"/>
</dbReference>
<dbReference type="PROSITE" id="PS51202">
    <property type="entry name" value="RCK_C"/>
    <property type="match status" value="1"/>
</dbReference>
<reference evidence="5 6" key="1">
    <citation type="journal article" date="2019" name="Int. J. Syst. Evol. Microbiol.">
        <title>The Global Catalogue of Microorganisms (GCM) 10K type strain sequencing project: providing services to taxonomists for standard genome sequencing and annotation.</title>
        <authorList>
            <consortium name="The Broad Institute Genomics Platform"/>
            <consortium name="The Broad Institute Genome Sequencing Center for Infectious Disease"/>
            <person name="Wu L."/>
            <person name="Ma J."/>
        </authorList>
    </citation>
    <scope>NUCLEOTIDE SEQUENCE [LARGE SCALE GENOMIC DNA]</scope>
    <source>
        <strain evidence="5 6">JCM 16083</strain>
    </source>
</reference>
<dbReference type="Pfam" id="PF02254">
    <property type="entry name" value="TrkA_N"/>
    <property type="match status" value="1"/>
</dbReference>
<dbReference type="GO" id="GO:0034220">
    <property type="term" value="P:monoatomic ion transmembrane transport"/>
    <property type="evidence" value="ECO:0007669"/>
    <property type="project" value="UniProtKB-KW"/>
</dbReference>
<keyword evidence="6" id="KW-1185">Reference proteome</keyword>
<dbReference type="Pfam" id="PF02080">
    <property type="entry name" value="TrkA_C"/>
    <property type="match status" value="1"/>
</dbReference>
<keyword evidence="5" id="KW-0406">Ion transport</keyword>
<dbReference type="SUPFAM" id="SSF116726">
    <property type="entry name" value="TrkA C-terminal domain-like"/>
    <property type="match status" value="1"/>
</dbReference>
<dbReference type="InterPro" id="IPR036291">
    <property type="entry name" value="NAD(P)-bd_dom_sf"/>
</dbReference>
<dbReference type="PANTHER" id="PTHR43833">
    <property type="entry name" value="POTASSIUM CHANNEL PROTEIN 2-RELATED-RELATED"/>
    <property type="match status" value="1"/>
</dbReference>
<comment type="subcellular location">
    <subcellularLocation>
        <location evidence="1">Cell membrane</location>
        <topology evidence="1">Multi-pass membrane protein</topology>
    </subcellularLocation>
</comment>
<organism evidence="5 6">
    <name type="scientific">Wandonia haliotis</name>
    <dbReference type="NCBI Taxonomy" id="574963"/>
    <lineage>
        <taxon>Bacteria</taxon>
        <taxon>Pseudomonadati</taxon>
        <taxon>Bacteroidota</taxon>
        <taxon>Flavobacteriia</taxon>
        <taxon>Flavobacteriales</taxon>
        <taxon>Crocinitomicaceae</taxon>
        <taxon>Wandonia</taxon>
    </lineage>
</organism>
<dbReference type="Gene3D" id="1.10.287.70">
    <property type="match status" value="1"/>
</dbReference>
<keyword evidence="2" id="KW-1133">Transmembrane helix</keyword>
<evidence type="ECO:0000256" key="1">
    <source>
        <dbReference type="ARBA" id="ARBA00004651"/>
    </source>
</evidence>
<evidence type="ECO:0000313" key="5">
    <source>
        <dbReference type="EMBL" id="GAA0874667.1"/>
    </source>
</evidence>
<keyword evidence="5" id="KW-0407">Ion channel</keyword>
<protein>
    <submittedName>
        <fullName evidence="5">Potassium channel protein</fullName>
    </submittedName>
</protein>
<dbReference type="Proteomes" id="UP001501126">
    <property type="component" value="Unassembled WGS sequence"/>
</dbReference>
<accession>A0ABN1MP71</accession>
<feature type="domain" description="RCK N-terminal" evidence="3">
    <location>
        <begin position="110"/>
        <end position="227"/>
    </location>
</feature>
<dbReference type="InterPro" id="IPR003148">
    <property type="entry name" value="RCK_N"/>
</dbReference>
<dbReference type="InterPro" id="IPR006037">
    <property type="entry name" value="RCK_C"/>
</dbReference>
<dbReference type="PANTHER" id="PTHR43833:SF9">
    <property type="entry name" value="POTASSIUM CHANNEL PROTEIN YUGO-RELATED"/>
    <property type="match status" value="1"/>
</dbReference>
<keyword evidence="2" id="KW-0812">Transmembrane</keyword>
<evidence type="ECO:0000313" key="6">
    <source>
        <dbReference type="Proteomes" id="UP001501126"/>
    </source>
</evidence>
<dbReference type="InterPro" id="IPR036721">
    <property type="entry name" value="RCK_C_sf"/>
</dbReference>
<sequence length="337" mass="36957">MLRVRTFRKVYLAFLTIIALLVTGVLGFMVLEELTLIDALYMTVITVSTVGFGEVTPLSVEGRIFTIFLIISSITAFAYAVALVTSHIAEGNFVREVRAKNLRKQLTKMNNHVIICGYGRVGKGAALDLEMNHIPHVIIDRNQELEVGFKDKEALFITGDASREEILNMAGIDKARALITCLPSDSDNLYVVLSARELNKDLCVIARASRHDAVSKLKFAGATNVIMPDTVGGNQMAALVTNPDLMEFLDVIRYEGNQGINVKSILAAELSQVFVGKKVKEVNRESISNCQLIGIKTAGGNYIVNPEGDTLLEADTRLFLLGGQAQIEGLERRLQKT</sequence>
<dbReference type="InterPro" id="IPR013099">
    <property type="entry name" value="K_chnl_dom"/>
</dbReference>
<dbReference type="Gene3D" id="3.30.70.1450">
    <property type="entry name" value="Regulator of K+ conductance, C-terminal domain"/>
    <property type="match status" value="1"/>
</dbReference>
<evidence type="ECO:0000256" key="2">
    <source>
        <dbReference type="SAM" id="Phobius"/>
    </source>
</evidence>
<gene>
    <name evidence="5" type="ORF">GCM10009118_10750</name>
</gene>
<proteinExistence type="predicted"/>
<keyword evidence="2" id="KW-0472">Membrane</keyword>
<dbReference type="Gene3D" id="3.40.50.720">
    <property type="entry name" value="NAD(P)-binding Rossmann-like Domain"/>
    <property type="match status" value="1"/>
</dbReference>